<name>A0ABD4XKJ8_WEIPA</name>
<dbReference type="PANTHER" id="PTHR43201">
    <property type="entry name" value="ACYL-COA SYNTHETASE"/>
    <property type="match status" value="1"/>
</dbReference>
<comment type="caution">
    <text evidence="5">The sequence shown here is derived from an EMBL/GenBank/DDBJ whole genome shotgun (WGS) entry which is preliminary data.</text>
</comment>
<feature type="domain" description="AMP-dependent synthetase/ligase" evidence="3">
    <location>
        <begin position="11"/>
        <end position="364"/>
    </location>
</feature>
<dbReference type="InterPro" id="IPR025110">
    <property type="entry name" value="AMP-bd_C"/>
</dbReference>
<dbReference type="Proteomes" id="UP001215461">
    <property type="component" value="Unassembled WGS sequence"/>
</dbReference>
<dbReference type="InterPro" id="IPR020845">
    <property type="entry name" value="AMP-binding_CS"/>
</dbReference>
<evidence type="ECO:0000256" key="1">
    <source>
        <dbReference type="ARBA" id="ARBA00006432"/>
    </source>
</evidence>
<sequence length="503" mass="55691">MTVLTDALQRQLVNHQLDTKLVSLVDNRAYTGRQMAEMVNGLAEKFTQHGIKQGDVVLIALTNHWTYPLIEMALWQLDAIAHPIAPSSGMAEIQDEFEEYHYAAGIFDTAYTDSLEQAANFIPEPFLMDCAEINFYRYHTVQENNAGNFKQTNLALILNTSGSTGKPKRVGLTHEQLYHSAKHIAASQSLTDQDAALVVMPIFHVNAQVIQLLGTLISGGKLVVAQKFSASRFWSAIAHHEITWVSIVPTIIQILQMNEKAKSAFKHYQHDIKLKYVRSASFSLLPDQLTAFEKQYHLPIIEGYGMTEAASLIALNPFDAPKAGTVGLPIATDVALLIDGKISKKAGQSGEILLRGDHVFTDYLDSRPDSFYNGWLLTGDLGQFDTDGYLKIVGRIKEIISHGGEKVAPLAIESVLRQLDFIDEVVVIGVPNTLYGEEVVAAVIANDSVNGLTETQMRERILQYAADNLSLPARPTRIVFVTDYPHNPTGKVMRHKLIAQLSQ</sequence>
<dbReference type="SUPFAM" id="SSF56801">
    <property type="entry name" value="Acetyl-CoA synthetase-like"/>
    <property type="match status" value="1"/>
</dbReference>
<comment type="similarity">
    <text evidence="1">Belongs to the ATP-dependent AMP-binding enzyme family.</text>
</comment>
<dbReference type="Pfam" id="PF13193">
    <property type="entry name" value="AMP-binding_C"/>
    <property type="match status" value="1"/>
</dbReference>
<evidence type="ECO:0000313" key="5">
    <source>
        <dbReference type="EMBL" id="MDF8371818.1"/>
    </source>
</evidence>
<dbReference type="InterPro" id="IPR045851">
    <property type="entry name" value="AMP-bd_C_sf"/>
</dbReference>
<keyword evidence="2" id="KW-0436">Ligase</keyword>
<dbReference type="InterPro" id="IPR042099">
    <property type="entry name" value="ANL_N_sf"/>
</dbReference>
<dbReference type="RefSeq" id="WP_277362514.1">
    <property type="nucleotide sequence ID" value="NZ_JAANXN010000014.1"/>
</dbReference>
<gene>
    <name evidence="5" type="ORF">G9403_09255</name>
</gene>
<evidence type="ECO:0000256" key="2">
    <source>
        <dbReference type="ARBA" id="ARBA00022598"/>
    </source>
</evidence>
<dbReference type="AlphaFoldDB" id="A0ABD4XKJ8"/>
<dbReference type="Pfam" id="PF00501">
    <property type="entry name" value="AMP-binding"/>
    <property type="match status" value="1"/>
</dbReference>
<evidence type="ECO:0000313" key="6">
    <source>
        <dbReference type="Proteomes" id="UP001215461"/>
    </source>
</evidence>
<dbReference type="GO" id="GO:0016874">
    <property type="term" value="F:ligase activity"/>
    <property type="evidence" value="ECO:0007669"/>
    <property type="project" value="UniProtKB-KW"/>
</dbReference>
<proteinExistence type="inferred from homology"/>
<dbReference type="EMBL" id="JAANXN010000014">
    <property type="protein sequence ID" value="MDF8371818.1"/>
    <property type="molecule type" value="Genomic_DNA"/>
</dbReference>
<evidence type="ECO:0000259" key="3">
    <source>
        <dbReference type="Pfam" id="PF00501"/>
    </source>
</evidence>
<dbReference type="Gene3D" id="3.40.50.12780">
    <property type="entry name" value="N-terminal domain of ligase-like"/>
    <property type="match status" value="1"/>
</dbReference>
<organism evidence="5 6">
    <name type="scientific">Weissella paramesenteroides</name>
    <name type="common">Leuconostoc paramesenteroides</name>
    <dbReference type="NCBI Taxonomy" id="1249"/>
    <lineage>
        <taxon>Bacteria</taxon>
        <taxon>Bacillati</taxon>
        <taxon>Bacillota</taxon>
        <taxon>Bacilli</taxon>
        <taxon>Lactobacillales</taxon>
        <taxon>Lactobacillaceae</taxon>
        <taxon>Weissella</taxon>
    </lineage>
</organism>
<dbReference type="PANTHER" id="PTHR43201:SF5">
    <property type="entry name" value="MEDIUM-CHAIN ACYL-COA LIGASE ACSF2, MITOCHONDRIAL"/>
    <property type="match status" value="1"/>
</dbReference>
<reference evidence="5 6" key="1">
    <citation type="submission" date="2020-03" db="EMBL/GenBank/DDBJ databases">
        <title>Comparative genomics of Weissella paramesenteroides.</title>
        <authorList>
            <person name="Kant R."/>
            <person name="Takala T."/>
            <person name="Saris P."/>
        </authorList>
    </citation>
    <scope>NUCLEOTIDE SEQUENCE [LARGE SCALE GENOMIC DNA]</scope>
    <source>
        <strain evidence="5 6">SJ27-4</strain>
    </source>
</reference>
<dbReference type="Gene3D" id="3.30.300.30">
    <property type="match status" value="1"/>
</dbReference>
<evidence type="ECO:0000259" key="4">
    <source>
        <dbReference type="Pfam" id="PF13193"/>
    </source>
</evidence>
<dbReference type="PROSITE" id="PS00455">
    <property type="entry name" value="AMP_BINDING"/>
    <property type="match status" value="1"/>
</dbReference>
<dbReference type="InterPro" id="IPR000873">
    <property type="entry name" value="AMP-dep_synth/lig_dom"/>
</dbReference>
<accession>A0ABD4XKJ8</accession>
<feature type="domain" description="AMP-binding enzyme C-terminal" evidence="4">
    <location>
        <begin position="412"/>
        <end position="491"/>
    </location>
</feature>
<protein>
    <submittedName>
        <fullName evidence="5">AMP-binding protein</fullName>
    </submittedName>
</protein>